<reference evidence="1 2" key="1">
    <citation type="submission" date="2018-11" db="EMBL/GenBank/DDBJ databases">
        <title>Genomic Encyclopedia of Type Strains, Phase IV (KMG-IV): sequencing the most valuable type-strain genomes for metagenomic binning, comparative biology and taxonomic classification.</title>
        <authorList>
            <person name="Goeker M."/>
        </authorList>
    </citation>
    <scope>NUCLEOTIDE SEQUENCE [LARGE SCALE GENOMIC DNA]</scope>
    <source>
        <strain evidence="1 2">DSM 101684</strain>
    </source>
</reference>
<dbReference type="EMBL" id="RKQL01000004">
    <property type="protein sequence ID" value="RPE66683.1"/>
    <property type="molecule type" value="Genomic_DNA"/>
</dbReference>
<accession>A0A3N4U7G9</accession>
<organism evidence="1 2">
    <name type="scientific">Tibeticola sediminis</name>
    <dbReference type="NCBI Taxonomy" id="1917811"/>
    <lineage>
        <taxon>Bacteria</taxon>
        <taxon>Pseudomonadati</taxon>
        <taxon>Pseudomonadota</taxon>
        <taxon>Betaproteobacteria</taxon>
        <taxon>Burkholderiales</taxon>
        <taxon>Comamonadaceae</taxon>
        <taxon>Tibeticola</taxon>
    </lineage>
</organism>
<dbReference type="OrthoDB" id="5296437at2"/>
<comment type="caution">
    <text evidence="1">The sequence shown here is derived from an EMBL/GenBank/DDBJ whole genome shotgun (WGS) entry which is preliminary data.</text>
</comment>
<sequence>MAHSVRMVRVVAREQDLVGRLRGQQLALFLIDAAPGPVLQQRLSRLIALGLMRDAHNPAAQPIRFRLAVGLRSTYPGAYDALERELQALLAPPLTPGRAGADSQRALRFLNPEVVVRRVAA</sequence>
<dbReference type="AlphaFoldDB" id="A0A3N4U7G9"/>
<protein>
    <submittedName>
        <fullName evidence="1">Uncharacterized protein</fullName>
    </submittedName>
</protein>
<evidence type="ECO:0000313" key="1">
    <source>
        <dbReference type="EMBL" id="RPE66683.1"/>
    </source>
</evidence>
<proteinExistence type="predicted"/>
<gene>
    <name evidence="1" type="ORF">EDC62_1755</name>
</gene>
<keyword evidence="2" id="KW-1185">Reference proteome</keyword>
<dbReference type="Proteomes" id="UP000272193">
    <property type="component" value="Unassembled WGS sequence"/>
</dbReference>
<name>A0A3N4U7G9_9BURK</name>
<dbReference type="RefSeq" id="WP_124222744.1">
    <property type="nucleotide sequence ID" value="NZ_RKQL01000004.1"/>
</dbReference>
<evidence type="ECO:0000313" key="2">
    <source>
        <dbReference type="Proteomes" id="UP000272193"/>
    </source>
</evidence>